<comment type="caution">
    <text evidence="1">The sequence shown here is derived from an EMBL/GenBank/DDBJ whole genome shotgun (WGS) entry which is preliminary data.</text>
</comment>
<sequence>MQRLPTFVSRHPALFKRTTYTVLGAAAGGSIIAIVSFSQESSGSDAVKNTVKGAAGRVVEAGQAMAGLLQSLASSIASGKPSLLPRGKLTMSIAQQAEAWAESQEHAEVLVMVGGRMLLDWLLTTAAKADSSSEQLNAERALLNLLQHRRTASAVLYLPGALSKMLEIAGKSPDSDEFADALLNALGGITLPAAAAIDEIRSMLVQAKGESGPRIQELAIACLSDYAESSVVNCGKIAMVGGGPELGQIASAAVQEGRRYNLETQLTRIMGILARDCPIRHLLGMGQWLDPLLFFVADASAERNWSLAARAMDTFSACITYGSQLDAEVANANVYPLLERLAGESDLLLLRSLLTAVAALAQPGTVRGDLPDAVRERWSERILEWICSEACEEPLRFACAEALAALASDNGAGGLDVACAWLGDLLIYLTRGVKTYQSIREVTAPQEVTEAVYTNAVSVLPAYARGCAAELRGISERAASWAEPPSYMDDVAQPSAPPPASAQLEARLADPLLCRCLKVMCALVANEPSKQQWLRSAGILQVLYRLTLGMQPQDDDSSGYEEEEGMSAALGDHLSSSLQRQIARLLAILSADERALGSFQGSGWQRWLDVSASTEDCKLSSHARRATLNLESAQALASAEMDDVGMRQPLVMAVGSAALQGPRLVMRDTVHLFNPSARHHHVLATEGTASSSPEAPSIDVVFVHGIRGGPFVTWRRERSAGVPPLPPPSVEHDQCWPSTWLADDIPTARLLSMEYAAPASGWEGQSLPLWGTVGQLMDQLTAAGVGQRPVIFVCHSMGGILIKEMLANSAREGAPAHHRKLLDSTAGLVFYATPHHGSWLADIGWNLRFLGASPASSVVHLKPGSHLEEVNSVIRGLHEAGQLDVLSFCEGTPLSLVPMLPRLVVVPEETGFPGYGETVLLPEADHIDVCKPPSRQDPAYTALLGLISRVSKKEPPSVQTDGTEAEAAQ</sequence>
<evidence type="ECO:0000313" key="1">
    <source>
        <dbReference type="EMBL" id="KAK9918715.1"/>
    </source>
</evidence>
<dbReference type="InterPro" id="IPR011989">
    <property type="entry name" value="ARM-like"/>
</dbReference>
<dbReference type="PANTHER" id="PTHR48202">
    <property type="entry name" value="ALPHA/BETA-HYDROLASES SUPERFAMILY PROTEIN"/>
    <property type="match status" value="1"/>
</dbReference>
<dbReference type="EMBL" id="JALJOT010000001">
    <property type="protein sequence ID" value="KAK9918715.1"/>
    <property type="molecule type" value="Genomic_DNA"/>
</dbReference>
<name>A0ABR2Z4Y0_9CHLO</name>
<dbReference type="InterPro" id="IPR016024">
    <property type="entry name" value="ARM-type_fold"/>
</dbReference>
<reference evidence="1 2" key="1">
    <citation type="journal article" date="2024" name="Nat. Commun.">
        <title>Phylogenomics reveals the evolutionary origins of lichenization in chlorophyte algae.</title>
        <authorList>
            <person name="Puginier C."/>
            <person name="Libourel C."/>
            <person name="Otte J."/>
            <person name="Skaloud P."/>
            <person name="Haon M."/>
            <person name="Grisel S."/>
            <person name="Petersen M."/>
            <person name="Berrin J.G."/>
            <person name="Delaux P.M."/>
            <person name="Dal Grande F."/>
            <person name="Keller J."/>
        </authorList>
    </citation>
    <scope>NUCLEOTIDE SEQUENCE [LARGE SCALE GENOMIC DNA]</scope>
    <source>
        <strain evidence="1 2">SAG 216-7</strain>
    </source>
</reference>
<dbReference type="SUPFAM" id="SSF48371">
    <property type="entry name" value="ARM repeat"/>
    <property type="match status" value="1"/>
</dbReference>
<proteinExistence type="predicted"/>
<keyword evidence="2" id="KW-1185">Reference proteome</keyword>
<dbReference type="SUPFAM" id="SSF53474">
    <property type="entry name" value="alpha/beta-Hydrolases"/>
    <property type="match status" value="1"/>
</dbReference>
<dbReference type="PANTHER" id="PTHR48202:SF1">
    <property type="entry name" value="ALPHA_BETA-HYDROLASES SUPERFAMILY PROTEIN"/>
    <property type="match status" value="1"/>
</dbReference>
<dbReference type="Gene3D" id="1.25.10.10">
    <property type="entry name" value="Leucine-rich Repeat Variant"/>
    <property type="match status" value="1"/>
</dbReference>
<evidence type="ECO:0008006" key="3">
    <source>
        <dbReference type="Google" id="ProtNLM"/>
    </source>
</evidence>
<accession>A0ABR2Z4Y0</accession>
<dbReference type="InterPro" id="IPR029058">
    <property type="entry name" value="AB_hydrolase_fold"/>
</dbReference>
<dbReference type="Proteomes" id="UP001491310">
    <property type="component" value="Unassembled WGS sequence"/>
</dbReference>
<gene>
    <name evidence="1" type="ORF">WJX75_006224</name>
</gene>
<dbReference type="Gene3D" id="3.40.50.1820">
    <property type="entry name" value="alpha/beta hydrolase"/>
    <property type="match status" value="1"/>
</dbReference>
<evidence type="ECO:0000313" key="2">
    <source>
        <dbReference type="Proteomes" id="UP001491310"/>
    </source>
</evidence>
<organism evidence="1 2">
    <name type="scientific">Coccomyxa subellipsoidea</name>
    <dbReference type="NCBI Taxonomy" id="248742"/>
    <lineage>
        <taxon>Eukaryota</taxon>
        <taxon>Viridiplantae</taxon>
        <taxon>Chlorophyta</taxon>
        <taxon>core chlorophytes</taxon>
        <taxon>Trebouxiophyceae</taxon>
        <taxon>Trebouxiophyceae incertae sedis</taxon>
        <taxon>Coccomyxaceae</taxon>
        <taxon>Coccomyxa</taxon>
    </lineage>
</organism>
<protein>
    <recommendedName>
        <fullName evidence="3">Protein SERAC1</fullName>
    </recommendedName>
</protein>